<proteinExistence type="predicted"/>
<organism evidence="2 3">
    <name type="scientific">Candidatus Ornithospirochaeta avicola</name>
    <dbReference type="NCBI Taxonomy" id="2840896"/>
    <lineage>
        <taxon>Bacteria</taxon>
        <taxon>Pseudomonadati</taxon>
        <taxon>Spirochaetota</taxon>
        <taxon>Spirochaetia</taxon>
        <taxon>Spirochaetales</taxon>
        <taxon>Spirochaetaceae</taxon>
        <taxon>Spirochaetaceae incertae sedis</taxon>
        <taxon>Candidatus Ornithospirochaeta</taxon>
    </lineage>
</organism>
<dbReference type="Proteomes" id="UP000823936">
    <property type="component" value="Unassembled WGS sequence"/>
</dbReference>
<keyword evidence="1" id="KW-0732">Signal</keyword>
<evidence type="ECO:0000313" key="3">
    <source>
        <dbReference type="Proteomes" id="UP000823936"/>
    </source>
</evidence>
<reference evidence="2" key="2">
    <citation type="submission" date="2021-04" db="EMBL/GenBank/DDBJ databases">
        <authorList>
            <person name="Gilroy R."/>
        </authorList>
    </citation>
    <scope>NUCLEOTIDE SEQUENCE</scope>
    <source>
        <strain evidence="2">Gambia11-129</strain>
    </source>
</reference>
<dbReference type="EMBL" id="DXHU01000005">
    <property type="protein sequence ID" value="HIV98334.1"/>
    <property type="molecule type" value="Genomic_DNA"/>
</dbReference>
<comment type="caution">
    <text evidence="2">The sequence shown here is derived from an EMBL/GenBank/DDBJ whole genome shotgun (WGS) entry which is preliminary data.</text>
</comment>
<reference evidence="2" key="1">
    <citation type="journal article" date="2021" name="PeerJ">
        <title>Extensive microbial diversity within the chicken gut microbiome revealed by metagenomics and culture.</title>
        <authorList>
            <person name="Gilroy R."/>
            <person name="Ravi A."/>
            <person name="Getino M."/>
            <person name="Pursley I."/>
            <person name="Horton D.L."/>
            <person name="Alikhan N.F."/>
            <person name="Baker D."/>
            <person name="Gharbi K."/>
            <person name="Hall N."/>
            <person name="Watson M."/>
            <person name="Adriaenssens E.M."/>
            <person name="Foster-Nyarko E."/>
            <person name="Jarju S."/>
            <person name="Secka A."/>
            <person name="Antonio M."/>
            <person name="Oren A."/>
            <person name="Chaudhuri R.R."/>
            <person name="La Ragione R."/>
            <person name="Hildebrand F."/>
            <person name="Pallen M.J."/>
        </authorList>
    </citation>
    <scope>NUCLEOTIDE SEQUENCE</scope>
    <source>
        <strain evidence="2">Gambia11-129</strain>
    </source>
</reference>
<evidence type="ECO:0000313" key="2">
    <source>
        <dbReference type="EMBL" id="HIV98334.1"/>
    </source>
</evidence>
<feature type="signal peptide" evidence="1">
    <location>
        <begin position="1"/>
        <end position="19"/>
    </location>
</feature>
<name>A0A9D1PSZ0_9SPIO</name>
<sequence>MKRLAIVILLIFFAFSLSAANYDGILNGANASANVSWTIDESNLSFTSVVFSNDDGGLSPLGDSFVIKEFKPDLENKKITANKTFYVVWSIFTNDRVSVAMKFEQESNSLVTTGISAKYKNDEKVNITSDEETIYTHESSENTSLDKGYATINISVSADADGLSFGTDGINLGTLTVTVKTDGGAN</sequence>
<gene>
    <name evidence="2" type="ORF">IAB12_00960</name>
</gene>
<evidence type="ECO:0000256" key="1">
    <source>
        <dbReference type="SAM" id="SignalP"/>
    </source>
</evidence>
<protein>
    <submittedName>
        <fullName evidence="2">Uncharacterized protein</fullName>
    </submittedName>
</protein>
<feature type="chain" id="PRO_5039059455" evidence="1">
    <location>
        <begin position="20"/>
        <end position="186"/>
    </location>
</feature>
<accession>A0A9D1PSZ0</accession>
<dbReference type="AlphaFoldDB" id="A0A9D1PSZ0"/>